<sequence length="127" mass="13963">MDLTERRGVDIVFDSVGGEVLEKSMKCLSSYGKLITYGHASGKPGQILSTNLHSTSRSVIGYSPGERQHDYPESLRESAETVMTLLSTEELDVKISEKLSLEEVNKGFQLMADRGNIGKILINLNDS</sequence>
<dbReference type="PANTHER" id="PTHR43677">
    <property type="entry name" value="SHORT-CHAIN DEHYDROGENASE/REDUCTASE"/>
    <property type="match status" value="1"/>
</dbReference>
<dbReference type="PANTHER" id="PTHR43677:SF4">
    <property type="entry name" value="QUINONE OXIDOREDUCTASE-LIKE PROTEIN 2"/>
    <property type="match status" value="1"/>
</dbReference>
<proteinExistence type="predicted"/>
<dbReference type="InterPro" id="IPR036291">
    <property type="entry name" value="NAD(P)-bd_dom_sf"/>
</dbReference>
<gene>
    <name evidence="1" type="ORF">GLW05_01665</name>
</gene>
<dbReference type="AlphaFoldDB" id="A0A6I4ZWT0"/>
<dbReference type="SUPFAM" id="SSF51735">
    <property type="entry name" value="NAD(P)-binding Rossmann-fold domains"/>
    <property type="match status" value="1"/>
</dbReference>
<comment type="caution">
    <text evidence="1">The sequence shown here is derived from an EMBL/GenBank/DDBJ whole genome shotgun (WGS) entry which is preliminary data.</text>
</comment>
<dbReference type="Proteomes" id="UP000468638">
    <property type="component" value="Unassembled WGS sequence"/>
</dbReference>
<name>A0A6I4ZWT0_9BACI</name>
<accession>A0A6I4ZWT0</accession>
<evidence type="ECO:0000313" key="1">
    <source>
        <dbReference type="EMBL" id="MYL32312.1"/>
    </source>
</evidence>
<reference evidence="1 2" key="1">
    <citation type="submission" date="2019-11" db="EMBL/GenBank/DDBJ databases">
        <title>Genome sequences of 17 halophilic strains isolated from different environments.</title>
        <authorList>
            <person name="Furrow R.E."/>
        </authorList>
    </citation>
    <scope>NUCLEOTIDE SEQUENCE [LARGE SCALE GENOMIC DNA]</scope>
    <source>
        <strain evidence="1 2">22514_16_FS</strain>
    </source>
</reference>
<organism evidence="1 2">
    <name type="scientific">Pontibacillus yanchengensis</name>
    <dbReference type="NCBI Taxonomy" id="462910"/>
    <lineage>
        <taxon>Bacteria</taxon>
        <taxon>Bacillati</taxon>
        <taxon>Bacillota</taxon>
        <taxon>Bacilli</taxon>
        <taxon>Bacillales</taxon>
        <taxon>Bacillaceae</taxon>
        <taxon>Pontibacillus</taxon>
    </lineage>
</organism>
<evidence type="ECO:0000313" key="2">
    <source>
        <dbReference type="Proteomes" id="UP000468638"/>
    </source>
</evidence>
<dbReference type="RefSeq" id="WP_160847614.1">
    <property type="nucleotide sequence ID" value="NZ_WMEQ01000001.1"/>
</dbReference>
<dbReference type="Gene3D" id="3.90.180.10">
    <property type="entry name" value="Medium-chain alcohol dehydrogenases, catalytic domain"/>
    <property type="match status" value="1"/>
</dbReference>
<protein>
    <submittedName>
        <fullName evidence="1">Zinc-binding dehydrogenase</fullName>
    </submittedName>
</protein>
<dbReference type="GO" id="GO:0016491">
    <property type="term" value="F:oxidoreductase activity"/>
    <property type="evidence" value="ECO:0007669"/>
    <property type="project" value="TreeGrafter"/>
</dbReference>
<dbReference type="EMBL" id="WMEQ01000001">
    <property type="protein sequence ID" value="MYL32312.1"/>
    <property type="molecule type" value="Genomic_DNA"/>
</dbReference>
<dbReference type="Pfam" id="PF13602">
    <property type="entry name" value="ADH_zinc_N_2"/>
    <property type="match status" value="1"/>
</dbReference>
<dbReference type="InterPro" id="IPR051397">
    <property type="entry name" value="Zn-ADH-like_protein"/>
</dbReference>
<dbReference type="OrthoDB" id="9787435at2"/>